<keyword evidence="1" id="KW-0812">Transmembrane</keyword>
<protein>
    <recommendedName>
        <fullName evidence="4">Reverse transcriptase domain-containing protein</fullName>
    </recommendedName>
</protein>
<evidence type="ECO:0008006" key="4">
    <source>
        <dbReference type="Google" id="ProtNLM"/>
    </source>
</evidence>
<dbReference type="Proteomes" id="UP000828251">
    <property type="component" value="Unassembled WGS sequence"/>
</dbReference>
<evidence type="ECO:0000313" key="2">
    <source>
        <dbReference type="EMBL" id="KAH1097708.1"/>
    </source>
</evidence>
<sequence length="155" mass="17810">MRRSLKLLTKWICVSSWIYGLLSIFFKENWELIGKDVLNLFHEILDGNKDISCINKMIIILISKIKEPVDMSNFCTISLCRVIYKIISKTSANQVKDALPLCTSQNQSAFVPGHMIHDNILIAHELMHYLQSSKNNPNKGFAIKLDMSKAYDYVE</sequence>
<keyword evidence="1" id="KW-1133">Transmembrane helix</keyword>
<organism evidence="2 3">
    <name type="scientific">Gossypium stocksii</name>
    <dbReference type="NCBI Taxonomy" id="47602"/>
    <lineage>
        <taxon>Eukaryota</taxon>
        <taxon>Viridiplantae</taxon>
        <taxon>Streptophyta</taxon>
        <taxon>Embryophyta</taxon>
        <taxon>Tracheophyta</taxon>
        <taxon>Spermatophyta</taxon>
        <taxon>Magnoliopsida</taxon>
        <taxon>eudicotyledons</taxon>
        <taxon>Gunneridae</taxon>
        <taxon>Pentapetalae</taxon>
        <taxon>rosids</taxon>
        <taxon>malvids</taxon>
        <taxon>Malvales</taxon>
        <taxon>Malvaceae</taxon>
        <taxon>Malvoideae</taxon>
        <taxon>Gossypium</taxon>
    </lineage>
</organism>
<keyword evidence="1" id="KW-0472">Membrane</keyword>
<name>A0A9D3VVQ3_9ROSI</name>
<dbReference type="PANTHER" id="PTHR46890">
    <property type="entry name" value="NON-LTR RETROLELEMENT REVERSE TRANSCRIPTASE-LIKE PROTEIN-RELATED"/>
    <property type="match status" value="1"/>
</dbReference>
<dbReference type="OrthoDB" id="991485at2759"/>
<feature type="transmembrane region" description="Helical" evidence="1">
    <location>
        <begin position="7"/>
        <end position="26"/>
    </location>
</feature>
<accession>A0A9D3VVQ3</accession>
<dbReference type="EMBL" id="JAIQCV010000005">
    <property type="protein sequence ID" value="KAH1097708.1"/>
    <property type="molecule type" value="Genomic_DNA"/>
</dbReference>
<comment type="caution">
    <text evidence="2">The sequence shown here is derived from an EMBL/GenBank/DDBJ whole genome shotgun (WGS) entry which is preliminary data.</text>
</comment>
<dbReference type="InterPro" id="IPR052343">
    <property type="entry name" value="Retrotransposon-Effector_Assoc"/>
</dbReference>
<evidence type="ECO:0000256" key="1">
    <source>
        <dbReference type="SAM" id="Phobius"/>
    </source>
</evidence>
<proteinExistence type="predicted"/>
<gene>
    <name evidence="2" type="ORF">J1N35_014629</name>
</gene>
<keyword evidence="3" id="KW-1185">Reference proteome</keyword>
<dbReference type="PANTHER" id="PTHR46890:SF48">
    <property type="entry name" value="RNA-DIRECTED DNA POLYMERASE"/>
    <property type="match status" value="1"/>
</dbReference>
<reference evidence="2 3" key="1">
    <citation type="journal article" date="2021" name="Plant Biotechnol. J.">
        <title>Multi-omics assisted identification of the key and species-specific regulatory components of drought-tolerant mechanisms in Gossypium stocksii.</title>
        <authorList>
            <person name="Yu D."/>
            <person name="Ke L."/>
            <person name="Zhang D."/>
            <person name="Wu Y."/>
            <person name="Sun Y."/>
            <person name="Mei J."/>
            <person name="Sun J."/>
            <person name="Sun Y."/>
        </authorList>
    </citation>
    <scope>NUCLEOTIDE SEQUENCE [LARGE SCALE GENOMIC DNA]</scope>
    <source>
        <strain evidence="3">cv. E1</strain>
        <tissue evidence="2">Leaf</tissue>
    </source>
</reference>
<evidence type="ECO:0000313" key="3">
    <source>
        <dbReference type="Proteomes" id="UP000828251"/>
    </source>
</evidence>
<dbReference type="AlphaFoldDB" id="A0A9D3VVQ3"/>